<evidence type="ECO:0000256" key="1">
    <source>
        <dbReference type="SAM" id="MobiDB-lite"/>
    </source>
</evidence>
<sequence length="67" mass="7483">MRRPVESAQYVSIKHSERLVEAGIGSSVGSVGDPATMVFWQKHPEHGRSNRKSSTARPCHRSFHPLD</sequence>
<feature type="region of interest" description="Disordered" evidence="1">
    <location>
        <begin position="44"/>
        <end position="67"/>
    </location>
</feature>
<organism evidence="2 3">
    <name type="scientific">Rhizobium lusitanum</name>
    <dbReference type="NCBI Taxonomy" id="293958"/>
    <lineage>
        <taxon>Bacteria</taxon>
        <taxon>Pseudomonadati</taxon>
        <taxon>Pseudomonadota</taxon>
        <taxon>Alphaproteobacteria</taxon>
        <taxon>Hyphomicrobiales</taxon>
        <taxon>Rhizobiaceae</taxon>
        <taxon>Rhizobium/Agrobacterium group</taxon>
        <taxon>Rhizobium</taxon>
    </lineage>
</organism>
<evidence type="ECO:0000313" key="2">
    <source>
        <dbReference type="EMBL" id="NEI74897.1"/>
    </source>
</evidence>
<evidence type="ECO:0000313" key="3">
    <source>
        <dbReference type="Proteomes" id="UP000483035"/>
    </source>
</evidence>
<protein>
    <submittedName>
        <fullName evidence="2">Uncharacterized protein</fullName>
    </submittedName>
</protein>
<dbReference type="EMBL" id="WUEY01000044">
    <property type="protein sequence ID" value="NEI74897.1"/>
    <property type="molecule type" value="Genomic_DNA"/>
</dbReference>
<dbReference type="AlphaFoldDB" id="A0A6L9ULB2"/>
<name>A0A6L9ULB2_9HYPH</name>
<feature type="compositionally biased region" description="Basic residues" evidence="1">
    <location>
        <begin position="58"/>
        <end position="67"/>
    </location>
</feature>
<comment type="caution">
    <text evidence="2">The sequence shown here is derived from an EMBL/GenBank/DDBJ whole genome shotgun (WGS) entry which is preliminary data.</text>
</comment>
<reference evidence="2 3" key="1">
    <citation type="submission" date="2019-12" db="EMBL/GenBank/DDBJ databases">
        <title>Rhizobium genotypes associated with high levels of biological nitrogen fixation by grain legumes in a temperate-maritime cropping system.</title>
        <authorList>
            <person name="Maluk M."/>
            <person name="Francesc Ferrando Molina F."/>
            <person name="Lopez Del Egido L."/>
            <person name="Lafos M."/>
            <person name="Langarica-Fuentes A."/>
            <person name="Gebre Yohannes G."/>
            <person name="Young M.W."/>
            <person name="Martin P."/>
            <person name="Gantlett R."/>
            <person name="Kenicer G."/>
            <person name="Hawes C."/>
            <person name="Begg G.S."/>
            <person name="Quilliam R.S."/>
            <person name="Squire G.R."/>
            <person name="Poole P.S."/>
            <person name="Young P.W."/>
            <person name="Iannetta P.M."/>
            <person name="James E.K."/>
        </authorList>
    </citation>
    <scope>NUCLEOTIDE SEQUENCE [LARGE SCALE GENOMIC DNA]</scope>
    <source>
        <strain evidence="2 3">JHI1118</strain>
    </source>
</reference>
<gene>
    <name evidence="2" type="ORF">GR212_35785</name>
</gene>
<dbReference type="Proteomes" id="UP000483035">
    <property type="component" value="Unassembled WGS sequence"/>
</dbReference>
<accession>A0A6L9ULB2</accession>
<proteinExistence type="predicted"/>